<proteinExistence type="predicted"/>
<protein>
    <submittedName>
        <fullName evidence="1">Uncharacterized protein</fullName>
    </submittedName>
</protein>
<dbReference type="Proteomes" id="UP000193067">
    <property type="component" value="Unassembled WGS sequence"/>
</dbReference>
<sequence>MNASNTATAVTSPDIECAALLWKLHQKRQLALLPDQLAWLEAFLGKGRLQFEVENDSELKAEQETKVVAAAALLIAGQCQLPLYGLDLETVTGLMRVVVDWLQGRNTASELQALLQQHQQSQPASSTSGSHSGVAVSGLLVSGADIVMDQVAAASSLNADPHVGLEGTSGVFGTMTNFPTTSTSAPWK</sequence>
<name>A0A1Y2J2M1_TRAC3</name>
<evidence type="ECO:0000313" key="1">
    <source>
        <dbReference type="EMBL" id="OSD07649.1"/>
    </source>
</evidence>
<dbReference type="AlphaFoldDB" id="A0A1Y2J2M1"/>
<dbReference type="EMBL" id="KZ084087">
    <property type="protein sequence ID" value="OSD07649.1"/>
    <property type="molecule type" value="Genomic_DNA"/>
</dbReference>
<evidence type="ECO:0000313" key="2">
    <source>
        <dbReference type="Proteomes" id="UP000193067"/>
    </source>
</evidence>
<keyword evidence="2" id="KW-1185">Reference proteome</keyword>
<accession>A0A1Y2J2M1</accession>
<organism evidence="1 2">
    <name type="scientific">Trametes coccinea (strain BRFM310)</name>
    <name type="common">Pycnoporus coccineus</name>
    <dbReference type="NCBI Taxonomy" id="1353009"/>
    <lineage>
        <taxon>Eukaryota</taxon>
        <taxon>Fungi</taxon>
        <taxon>Dikarya</taxon>
        <taxon>Basidiomycota</taxon>
        <taxon>Agaricomycotina</taxon>
        <taxon>Agaricomycetes</taxon>
        <taxon>Polyporales</taxon>
        <taxon>Polyporaceae</taxon>
        <taxon>Trametes</taxon>
    </lineage>
</organism>
<reference evidence="1 2" key="1">
    <citation type="journal article" date="2015" name="Biotechnol. Biofuels">
        <title>Enhanced degradation of softwood versus hardwood by the white-rot fungus Pycnoporus coccineus.</title>
        <authorList>
            <person name="Couturier M."/>
            <person name="Navarro D."/>
            <person name="Chevret D."/>
            <person name="Henrissat B."/>
            <person name="Piumi F."/>
            <person name="Ruiz-Duenas F.J."/>
            <person name="Martinez A.T."/>
            <person name="Grigoriev I.V."/>
            <person name="Riley R."/>
            <person name="Lipzen A."/>
            <person name="Berrin J.G."/>
            <person name="Master E.R."/>
            <person name="Rosso M.N."/>
        </authorList>
    </citation>
    <scope>NUCLEOTIDE SEQUENCE [LARGE SCALE GENOMIC DNA]</scope>
    <source>
        <strain evidence="1 2">BRFM310</strain>
    </source>
</reference>
<dbReference type="OrthoDB" id="2761322at2759"/>
<gene>
    <name evidence="1" type="ORF">PYCCODRAFT_1421603</name>
</gene>